<feature type="compositionally biased region" description="Basic and acidic residues" evidence="1">
    <location>
        <begin position="17"/>
        <end position="29"/>
    </location>
</feature>
<proteinExistence type="predicted"/>
<gene>
    <name evidence="2" type="primary">Cnig_chr_I.g1174</name>
    <name evidence="2" type="ORF">B9Z55_001174</name>
</gene>
<organism evidence="2 3">
    <name type="scientific">Caenorhabditis nigoni</name>
    <dbReference type="NCBI Taxonomy" id="1611254"/>
    <lineage>
        <taxon>Eukaryota</taxon>
        <taxon>Metazoa</taxon>
        <taxon>Ecdysozoa</taxon>
        <taxon>Nematoda</taxon>
        <taxon>Chromadorea</taxon>
        <taxon>Rhabditida</taxon>
        <taxon>Rhabditina</taxon>
        <taxon>Rhabditomorpha</taxon>
        <taxon>Rhabditoidea</taxon>
        <taxon>Rhabditidae</taxon>
        <taxon>Peloderinae</taxon>
        <taxon>Caenorhabditis</taxon>
    </lineage>
</organism>
<name>A0A2G5VEI2_9PELO</name>
<evidence type="ECO:0000256" key="1">
    <source>
        <dbReference type="SAM" id="MobiDB-lite"/>
    </source>
</evidence>
<feature type="region of interest" description="Disordered" evidence="1">
    <location>
        <begin position="1"/>
        <end position="29"/>
    </location>
</feature>
<evidence type="ECO:0000313" key="3">
    <source>
        <dbReference type="Proteomes" id="UP000230233"/>
    </source>
</evidence>
<dbReference type="AlphaFoldDB" id="A0A2G5VEI2"/>
<sequence length="108" mass="12504">MFAGIDQDNSESVLGNKNERGTRARMPDWDINDKHMKQDWYLKKESRRERIKKHQHLTSSDRLATSVGFDSNSEKGLQRCQMMSSMADAACDNVAETWRAHVLENYVV</sequence>
<protein>
    <submittedName>
        <fullName evidence="2">Uncharacterized protein</fullName>
    </submittedName>
</protein>
<keyword evidence="3" id="KW-1185">Reference proteome</keyword>
<accession>A0A2G5VEI2</accession>
<dbReference type="EMBL" id="PDUG01000001">
    <property type="protein sequence ID" value="PIC50163.1"/>
    <property type="molecule type" value="Genomic_DNA"/>
</dbReference>
<reference evidence="3" key="1">
    <citation type="submission" date="2017-10" db="EMBL/GenBank/DDBJ databases">
        <title>Rapid genome shrinkage in a self-fertile nematode reveals novel sperm competition proteins.</title>
        <authorList>
            <person name="Yin D."/>
            <person name="Schwarz E.M."/>
            <person name="Thomas C.G."/>
            <person name="Felde R.L."/>
            <person name="Korf I.F."/>
            <person name="Cutter A.D."/>
            <person name="Schartner C.M."/>
            <person name="Ralston E.J."/>
            <person name="Meyer B.J."/>
            <person name="Haag E.S."/>
        </authorList>
    </citation>
    <scope>NUCLEOTIDE SEQUENCE [LARGE SCALE GENOMIC DNA]</scope>
    <source>
        <strain evidence="3">JU1422</strain>
    </source>
</reference>
<dbReference type="Proteomes" id="UP000230233">
    <property type="component" value="Chromosome I"/>
</dbReference>
<comment type="caution">
    <text evidence="2">The sequence shown here is derived from an EMBL/GenBank/DDBJ whole genome shotgun (WGS) entry which is preliminary data.</text>
</comment>
<evidence type="ECO:0000313" key="2">
    <source>
        <dbReference type="EMBL" id="PIC50163.1"/>
    </source>
</evidence>